<evidence type="ECO:0000256" key="3">
    <source>
        <dbReference type="ARBA" id="ARBA00023004"/>
    </source>
</evidence>
<dbReference type="InterPro" id="IPR028994">
    <property type="entry name" value="Integrin_alpha_N"/>
</dbReference>
<dbReference type="RefSeq" id="WP_314014371.1">
    <property type="nucleotide sequence ID" value="NZ_JAVTTP010000001.1"/>
</dbReference>
<evidence type="ECO:0000256" key="4">
    <source>
        <dbReference type="PROSITE-ProRule" id="PRU00433"/>
    </source>
</evidence>
<dbReference type="PANTHER" id="PTHR45460:SF2">
    <property type="entry name" value="ALPHA 1,3 GLUCANASE, GH71 FAMILY (EUROFUNG)"/>
    <property type="match status" value="1"/>
</dbReference>
<dbReference type="PROSITE" id="PS51007">
    <property type="entry name" value="CYTC"/>
    <property type="match status" value="1"/>
</dbReference>
<keyword evidence="7" id="KW-1185">Reference proteome</keyword>
<dbReference type="EMBL" id="JAVTTP010000001">
    <property type="protein sequence ID" value="MDT7828831.1"/>
    <property type="molecule type" value="Genomic_DNA"/>
</dbReference>
<sequence length="539" mass="59398">MGDGELTWRKCDFLKTPPILFYLVTGVLLLSCNQIKETNNPETSPPISSLSGRELANVHCASCHIFVPPDRLSKEIWKLDVLPAMGNRLGIYNGEHQPDSIFGSFRNAAIVKEANVFPEEPLVAREDWDKLVAFYVQNAPEMAPSPKPNTPIKTGLKHFKYNEASYANSPPLTAMVKILSGQKGLVFGDGKPNGKGLTFLNPDLEKGINLQLANTPIHYHQDTEAIYLTTIGKDVYPNDLADGALLKFKGEGMAIDRGSGERLIANLQRPVDMAYGDLNNDGLQDVVACEYGDLTGKLVWYENMGNGNYTSKVLKIGPGAIKAIINDYNKDGQNDIFVLMAQGDEGILYFENVGNGKFVERRLLRFSPLNGSQYFELADFNGDGLDDILYVCGDNADKTPILKEYHGIYIFINAGNLNFEPSYFYHQNGAYKALSRDYDGDGDLDIAAISFFPDYADTPEESFVYLENRGGLEFVASTFAESTKGRWVVMDAGDIDGDGDIDLALGSSVQFFAKGDTTGLSKKWLTESPSVILLENTLQ</sequence>
<dbReference type="PANTHER" id="PTHR45460">
    <property type="entry name" value="SIMILAR TO CYSTEINE PROTEINASE"/>
    <property type="match status" value="1"/>
</dbReference>
<proteinExistence type="predicted"/>
<keyword evidence="2" id="KW-0732">Signal</keyword>
<evidence type="ECO:0000313" key="6">
    <source>
        <dbReference type="EMBL" id="MDT7828831.1"/>
    </source>
</evidence>
<dbReference type="Pfam" id="PF13517">
    <property type="entry name" value="FG-GAP_3"/>
    <property type="match status" value="2"/>
</dbReference>
<dbReference type="Gene3D" id="2.130.10.130">
    <property type="entry name" value="Integrin alpha, N-terminal"/>
    <property type="match status" value="1"/>
</dbReference>
<evidence type="ECO:0000256" key="1">
    <source>
        <dbReference type="ARBA" id="ARBA00022723"/>
    </source>
</evidence>
<organism evidence="6 7">
    <name type="scientific">Pricia mediterranea</name>
    <dbReference type="NCBI Taxonomy" id="3076079"/>
    <lineage>
        <taxon>Bacteria</taxon>
        <taxon>Pseudomonadati</taxon>
        <taxon>Bacteroidota</taxon>
        <taxon>Flavobacteriia</taxon>
        <taxon>Flavobacteriales</taxon>
        <taxon>Flavobacteriaceae</taxon>
        <taxon>Pricia</taxon>
    </lineage>
</organism>
<dbReference type="Proteomes" id="UP001250656">
    <property type="component" value="Unassembled WGS sequence"/>
</dbReference>
<keyword evidence="4" id="KW-0349">Heme</keyword>
<dbReference type="SUPFAM" id="SSF69318">
    <property type="entry name" value="Integrin alpha N-terminal domain"/>
    <property type="match status" value="1"/>
</dbReference>
<dbReference type="InterPro" id="IPR013517">
    <property type="entry name" value="FG-GAP"/>
</dbReference>
<keyword evidence="3 4" id="KW-0408">Iron</keyword>
<protein>
    <submittedName>
        <fullName evidence="6">VCBS repeat-containing protein</fullName>
    </submittedName>
</protein>
<reference evidence="6 7" key="1">
    <citation type="submission" date="2023-09" db="EMBL/GenBank/DDBJ databases">
        <title>Novel taxa isolated from Blanes Bay.</title>
        <authorList>
            <person name="Rey-Velasco X."/>
            <person name="Lucena T."/>
        </authorList>
    </citation>
    <scope>NUCLEOTIDE SEQUENCE [LARGE SCALE GENOMIC DNA]</scope>
    <source>
        <strain evidence="6 7">S334</strain>
    </source>
</reference>
<keyword evidence="1 4" id="KW-0479">Metal-binding</keyword>
<comment type="caution">
    <text evidence="6">The sequence shown here is derived from an EMBL/GenBank/DDBJ whole genome shotgun (WGS) entry which is preliminary data.</text>
</comment>
<evidence type="ECO:0000259" key="5">
    <source>
        <dbReference type="PROSITE" id="PS51007"/>
    </source>
</evidence>
<feature type="domain" description="Cytochrome c" evidence="5">
    <location>
        <begin position="47"/>
        <end position="139"/>
    </location>
</feature>
<accession>A0ABU3L505</accession>
<dbReference type="InterPro" id="IPR009056">
    <property type="entry name" value="Cyt_c-like_dom"/>
</dbReference>
<name>A0ABU3L505_9FLAO</name>
<gene>
    <name evidence="6" type="ORF">RQM65_09165</name>
</gene>
<evidence type="ECO:0000313" key="7">
    <source>
        <dbReference type="Proteomes" id="UP001250656"/>
    </source>
</evidence>
<evidence type="ECO:0000256" key="2">
    <source>
        <dbReference type="ARBA" id="ARBA00022729"/>
    </source>
</evidence>